<evidence type="ECO:0000259" key="2">
    <source>
        <dbReference type="Pfam" id="PF24355"/>
    </source>
</evidence>
<feature type="region of interest" description="Disordered" evidence="1">
    <location>
        <begin position="144"/>
        <end position="349"/>
    </location>
</feature>
<sequence length="422" mass="46991">MVMVLARSKRKDSASDAFWGRLINDEGKGTQLMWRLADAVFFHMQAQTRVWHGIDASQLFWLLRTAALEDDETIDARVLNLSRYLDDAGVHHTPVIVNGQQVPTMDRTSWFQLMCHEARATPNYAHKWWNNLFLALPLQDPHTRRPFPSAPPRWAFPGSPDPSPASSMEDTQLHHGAGKKKSKSKTLQPESHEPDYVFLPRIKTESSTHNDDDKKSTKEKSRLHKVPNFRFFGGDKGRLSKDHRPKDPPVTFIADGRIHKAHARTGSGSETPLPPRPNTATGHYEIPRTLSPSPQRQWPDTRGIPGLVRSNRNVGPPPSSFTPVRGPSTASSRTPSRPRTPVSVTPEDLLVPLAPDPDAVDISTQFGPGGEAMQAVVDRALLQVQVQQPPRRPIQRRHSSAAILTPLVEKTEAEAQAVRVGA</sequence>
<reference evidence="3 4" key="1">
    <citation type="journal article" date="2016" name="Mol. Biol. Evol.">
        <title>Comparative Genomics of Early-Diverging Mushroom-Forming Fungi Provides Insights into the Origins of Lignocellulose Decay Capabilities.</title>
        <authorList>
            <person name="Nagy L.G."/>
            <person name="Riley R."/>
            <person name="Tritt A."/>
            <person name="Adam C."/>
            <person name="Daum C."/>
            <person name="Floudas D."/>
            <person name="Sun H."/>
            <person name="Yadav J.S."/>
            <person name="Pangilinan J."/>
            <person name="Larsson K.H."/>
            <person name="Matsuura K."/>
            <person name="Barry K."/>
            <person name="Labutti K."/>
            <person name="Kuo R."/>
            <person name="Ohm R.A."/>
            <person name="Bhattacharya S.S."/>
            <person name="Shirouzu T."/>
            <person name="Yoshinaga Y."/>
            <person name="Martin F.M."/>
            <person name="Grigoriev I.V."/>
            <person name="Hibbett D.S."/>
        </authorList>
    </citation>
    <scope>NUCLEOTIDE SEQUENCE [LARGE SCALE GENOMIC DNA]</scope>
    <source>
        <strain evidence="3 4">HHB12029</strain>
    </source>
</reference>
<dbReference type="OrthoDB" id="3268672at2759"/>
<dbReference type="Proteomes" id="UP000077266">
    <property type="component" value="Unassembled WGS sequence"/>
</dbReference>
<evidence type="ECO:0000256" key="1">
    <source>
        <dbReference type="SAM" id="MobiDB-lite"/>
    </source>
</evidence>
<accession>A0A165F9T0</accession>
<dbReference type="Pfam" id="PF24355">
    <property type="entry name" value="DUF7514"/>
    <property type="match status" value="1"/>
</dbReference>
<keyword evidence="4" id="KW-1185">Reference proteome</keyword>
<feature type="compositionally biased region" description="Basic and acidic residues" evidence="1">
    <location>
        <begin position="202"/>
        <end position="220"/>
    </location>
</feature>
<evidence type="ECO:0000313" key="3">
    <source>
        <dbReference type="EMBL" id="KZV88644.1"/>
    </source>
</evidence>
<dbReference type="AlphaFoldDB" id="A0A165F9T0"/>
<gene>
    <name evidence="3" type="ORF">EXIGLDRAFT_839103</name>
</gene>
<dbReference type="InParanoid" id="A0A165F9T0"/>
<evidence type="ECO:0000313" key="4">
    <source>
        <dbReference type="Proteomes" id="UP000077266"/>
    </source>
</evidence>
<dbReference type="InterPro" id="IPR055936">
    <property type="entry name" value="DUF7514"/>
</dbReference>
<feature type="compositionally biased region" description="Low complexity" evidence="1">
    <location>
        <begin position="327"/>
        <end position="346"/>
    </location>
</feature>
<proteinExistence type="predicted"/>
<protein>
    <recommendedName>
        <fullName evidence="2">DUF7514 domain-containing protein</fullName>
    </recommendedName>
</protein>
<dbReference type="STRING" id="1314781.A0A165F9T0"/>
<organism evidence="3 4">
    <name type="scientific">Exidia glandulosa HHB12029</name>
    <dbReference type="NCBI Taxonomy" id="1314781"/>
    <lineage>
        <taxon>Eukaryota</taxon>
        <taxon>Fungi</taxon>
        <taxon>Dikarya</taxon>
        <taxon>Basidiomycota</taxon>
        <taxon>Agaricomycotina</taxon>
        <taxon>Agaricomycetes</taxon>
        <taxon>Auriculariales</taxon>
        <taxon>Exidiaceae</taxon>
        <taxon>Exidia</taxon>
    </lineage>
</organism>
<feature type="domain" description="DUF7514" evidence="2">
    <location>
        <begin position="20"/>
        <end position="166"/>
    </location>
</feature>
<name>A0A165F9T0_EXIGL</name>
<feature type="compositionally biased region" description="Basic and acidic residues" evidence="1">
    <location>
        <begin position="233"/>
        <end position="247"/>
    </location>
</feature>
<dbReference type="EMBL" id="KV426095">
    <property type="protein sequence ID" value="KZV88644.1"/>
    <property type="molecule type" value="Genomic_DNA"/>
</dbReference>